<name>A0A429ZMP5_9ENTE</name>
<evidence type="ECO:0000313" key="5">
    <source>
        <dbReference type="Proteomes" id="UP000287239"/>
    </source>
</evidence>
<dbReference type="InterPro" id="IPR036388">
    <property type="entry name" value="WH-like_DNA-bd_sf"/>
</dbReference>
<dbReference type="AlphaFoldDB" id="A0A429ZMP5"/>
<comment type="similarity">
    <text evidence="2">Belongs to the ROK (NagC/XylR) family.</text>
</comment>
<accession>A0A429ZMP5</accession>
<proteinExistence type="inferred from homology"/>
<dbReference type="Pfam" id="PF00480">
    <property type="entry name" value="ROK"/>
    <property type="match status" value="1"/>
</dbReference>
<dbReference type="EMBL" id="NGJU01000012">
    <property type="protein sequence ID" value="RST94961.1"/>
    <property type="molecule type" value="Genomic_DNA"/>
</dbReference>
<protein>
    <recommendedName>
        <fullName evidence="6">ROK family protein</fullName>
    </recommendedName>
</protein>
<keyword evidence="5" id="KW-1185">Reference proteome</keyword>
<organism evidence="4 5">
    <name type="scientific">Vagococcus salmoninarum</name>
    <dbReference type="NCBI Taxonomy" id="2739"/>
    <lineage>
        <taxon>Bacteria</taxon>
        <taxon>Bacillati</taxon>
        <taxon>Bacillota</taxon>
        <taxon>Bacilli</taxon>
        <taxon>Lactobacillales</taxon>
        <taxon>Enterococcaceae</taxon>
        <taxon>Vagococcus</taxon>
    </lineage>
</organism>
<dbReference type="SUPFAM" id="SSF46785">
    <property type="entry name" value="Winged helix' DNA-binding domain"/>
    <property type="match status" value="1"/>
</dbReference>
<dbReference type="InterPro" id="IPR043129">
    <property type="entry name" value="ATPase_NBD"/>
</dbReference>
<comment type="caution">
    <text evidence="4">The sequence shown here is derived from an EMBL/GenBank/DDBJ whole genome shotgun (WGS) entry which is preliminary data.</text>
</comment>
<dbReference type="Proteomes" id="UP000287239">
    <property type="component" value="Unassembled WGS sequence"/>
</dbReference>
<dbReference type="RefSeq" id="WP_126780218.1">
    <property type="nucleotide sequence ID" value="NZ_NGJU01000012.1"/>
</dbReference>
<dbReference type="PANTHER" id="PTHR18964">
    <property type="entry name" value="ROK (REPRESSOR, ORF, KINASE) FAMILY"/>
    <property type="match status" value="1"/>
</dbReference>
<gene>
    <name evidence="4" type="ORF">CBF35_08815</name>
</gene>
<dbReference type="PANTHER" id="PTHR18964:SF149">
    <property type="entry name" value="BIFUNCTIONAL UDP-N-ACETYLGLUCOSAMINE 2-EPIMERASE_N-ACETYLMANNOSAMINE KINASE"/>
    <property type="match status" value="1"/>
</dbReference>
<comment type="function">
    <text evidence="1">Transcriptional repressor of xylose-utilizing enzymes.</text>
</comment>
<sequence>MESKQNLIRQGNLATLSQLLFKQGSALKAEMATATKMSVVTINALIKELLEEGIVTEGLPVQQSLGRPALNYHFNYNQSYYLLLSIQADLTLTPQKLIILAKIVNLAGEEAYAKTFDYSEVTLSRLLEIIQLTLEQPLTIAKIALALPGKVANDLVQSSYADLFNGWNIAAELKKVTDIPLSIQNDAHLLTMGSLIKHQIKATGPIVGIFYPEKSMPGITIAANGQIFEGFNGLAGEAKYLPSLIDRPVPNHGLELKANLLEIIAIYNAVIVPEIFLISSDSLEEAEIMETIASSPLLNKQPNKPRFQMIGDFQDTLTFGLRWLASLDTLYLLS</sequence>
<dbReference type="SUPFAM" id="SSF53067">
    <property type="entry name" value="Actin-like ATPase domain"/>
    <property type="match status" value="1"/>
</dbReference>
<dbReference type="InterPro" id="IPR000600">
    <property type="entry name" value="ROK"/>
</dbReference>
<dbReference type="Gene3D" id="3.30.420.40">
    <property type="match status" value="2"/>
</dbReference>
<keyword evidence="3" id="KW-0119">Carbohydrate metabolism</keyword>
<reference evidence="4 5" key="1">
    <citation type="submission" date="2017-05" db="EMBL/GenBank/DDBJ databases">
        <title>Vagococcus spp. assemblies.</title>
        <authorList>
            <person name="Gulvik C.A."/>
        </authorList>
    </citation>
    <scope>NUCLEOTIDE SEQUENCE [LARGE SCALE GENOMIC DNA]</scope>
    <source>
        <strain evidence="4 5">NCFB 2777</strain>
    </source>
</reference>
<keyword evidence="3" id="KW-0859">Xylose metabolism</keyword>
<dbReference type="Gene3D" id="1.10.10.10">
    <property type="entry name" value="Winged helix-like DNA-binding domain superfamily/Winged helix DNA-binding domain"/>
    <property type="match status" value="1"/>
</dbReference>
<evidence type="ECO:0000256" key="1">
    <source>
        <dbReference type="ARBA" id="ARBA00002486"/>
    </source>
</evidence>
<dbReference type="OrthoDB" id="6501901at2"/>
<dbReference type="InterPro" id="IPR036390">
    <property type="entry name" value="WH_DNA-bd_sf"/>
</dbReference>
<dbReference type="GO" id="GO:0042732">
    <property type="term" value="P:D-xylose metabolic process"/>
    <property type="evidence" value="ECO:0007669"/>
    <property type="project" value="UniProtKB-KW"/>
</dbReference>
<evidence type="ECO:0000313" key="4">
    <source>
        <dbReference type="EMBL" id="RST94961.1"/>
    </source>
</evidence>
<evidence type="ECO:0000256" key="3">
    <source>
        <dbReference type="ARBA" id="ARBA00022629"/>
    </source>
</evidence>
<evidence type="ECO:0008006" key="6">
    <source>
        <dbReference type="Google" id="ProtNLM"/>
    </source>
</evidence>
<evidence type="ECO:0000256" key="2">
    <source>
        <dbReference type="ARBA" id="ARBA00006479"/>
    </source>
</evidence>
<dbReference type="GeneID" id="98568471"/>